<feature type="transmembrane region" description="Helical" evidence="6">
    <location>
        <begin position="12"/>
        <end position="30"/>
    </location>
</feature>
<keyword evidence="8" id="KW-1185">Reference proteome</keyword>
<proteinExistence type="predicted"/>
<dbReference type="Pfam" id="PF04277">
    <property type="entry name" value="OAD_gamma"/>
    <property type="match status" value="1"/>
</dbReference>
<dbReference type="AlphaFoldDB" id="A0A1I5UA93"/>
<evidence type="ECO:0000256" key="1">
    <source>
        <dbReference type="ARBA" id="ARBA00004236"/>
    </source>
</evidence>
<name>A0A1I5UA93_9FIRM</name>
<dbReference type="EMBL" id="FOXR01000006">
    <property type="protein sequence ID" value="SFP92122.1"/>
    <property type="molecule type" value="Genomic_DNA"/>
</dbReference>
<keyword evidence="4 6" id="KW-1133">Transmembrane helix</keyword>
<evidence type="ECO:0000313" key="7">
    <source>
        <dbReference type="EMBL" id="SFP92122.1"/>
    </source>
</evidence>
<keyword evidence="5 6" id="KW-0472">Membrane</keyword>
<dbReference type="NCBIfam" id="TIGR01195">
    <property type="entry name" value="oadG_fam"/>
    <property type="match status" value="1"/>
</dbReference>
<evidence type="ECO:0000256" key="4">
    <source>
        <dbReference type="ARBA" id="ARBA00022989"/>
    </source>
</evidence>
<evidence type="ECO:0000313" key="8">
    <source>
        <dbReference type="Proteomes" id="UP000198577"/>
    </source>
</evidence>
<protein>
    <submittedName>
        <fullName evidence="7">Sodium pump decarboxylases, gamma subunit</fullName>
    </submittedName>
</protein>
<dbReference type="GO" id="GO:0036376">
    <property type="term" value="P:sodium ion export across plasma membrane"/>
    <property type="evidence" value="ECO:0007669"/>
    <property type="project" value="InterPro"/>
</dbReference>
<accession>A0A1I5UA93</accession>
<gene>
    <name evidence="7" type="ORF">SAMN05444406_106104</name>
</gene>
<reference evidence="7 8" key="1">
    <citation type="submission" date="2016-10" db="EMBL/GenBank/DDBJ databases">
        <authorList>
            <person name="de Groot N.N."/>
        </authorList>
    </citation>
    <scope>NUCLEOTIDE SEQUENCE [LARGE SCALE GENOMIC DNA]</scope>
    <source>
        <strain evidence="7 8">DSM 20678</strain>
    </source>
</reference>
<comment type="subcellular location">
    <subcellularLocation>
        <location evidence="1">Cell membrane</location>
    </subcellularLocation>
</comment>
<sequence>MLGIIWDSLKVMVLGMGTVFVALIGLVFILKGMHRLTDRSAKAQRTAEADQTLKAVEKSDAVDSVVQFQGQDEEDEELVAVIAAAVAASLHRSTHDIVVRSIRRVPAITPVWNRIGRQEQIASRL</sequence>
<keyword evidence="2" id="KW-1003">Cell membrane</keyword>
<evidence type="ECO:0000256" key="2">
    <source>
        <dbReference type="ARBA" id="ARBA00022475"/>
    </source>
</evidence>
<dbReference type="STRING" id="937334.SAMN05444406_106104"/>
<organism evidence="7 8">
    <name type="scientific">Caldicoprobacter faecalis</name>
    <dbReference type="NCBI Taxonomy" id="937334"/>
    <lineage>
        <taxon>Bacteria</taxon>
        <taxon>Bacillati</taxon>
        <taxon>Bacillota</taxon>
        <taxon>Clostridia</taxon>
        <taxon>Caldicoprobacterales</taxon>
        <taxon>Caldicoprobacteraceae</taxon>
        <taxon>Caldicoprobacter</taxon>
    </lineage>
</organism>
<evidence type="ECO:0000256" key="6">
    <source>
        <dbReference type="SAM" id="Phobius"/>
    </source>
</evidence>
<dbReference type="GO" id="GO:0015081">
    <property type="term" value="F:sodium ion transmembrane transporter activity"/>
    <property type="evidence" value="ECO:0007669"/>
    <property type="project" value="InterPro"/>
</dbReference>
<keyword evidence="3 6" id="KW-0812">Transmembrane</keyword>
<evidence type="ECO:0000256" key="5">
    <source>
        <dbReference type="ARBA" id="ARBA00023136"/>
    </source>
</evidence>
<dbReference type="GO" id="GO:0005886">
    <property type="term" value="C:plasma membrane"/>
    <property type="evidence" value="ECO:0007669"/>
    <property type="project" value="UniProtKB-SubCell"/>
</dbReference>
<dbReference type="Proteomes" id="UP000198577">
    <property type="component" value="Unassembled WGS sequence"/>
</dbReference>
<dbReference type="InterPro" id="IPR005899">
    <property type="entry name" value="Na_pump_deCOase"/>
</dbReference>
<evidence type="ECO:0000256" key="3">
    <source>
        <dbReference type="ARBA" id="ARBA00022692"/>
    </source>
</evidence>